<evidence type="ECO:0000256" key="4">
    <source>
        <dbReference type="ARBA" id="ARBA00022989"/>
    </source>
</evidence>
<feature type="transmembrane region" description="Helical" evidence="7">
    <location>
        <begin position="733"/>
        <end position="752"/>
    </location>
</feature>
<dbReference type="PANTHER" id="PTHR23504">
    <property type="entry name" value="MAJOR FACILITATOR SUPERFAMILY DOMAIN-CONTAINING PROTEIN 10"/>
    <property type="match status" value="1"/>
</dbReference>
<evidence type="ECO:0000256" key="5">
    <source>
        <dbReference type="ARBA" id="ARBA00023136"/>
    </source>
</evidence>
<feature type="compositionally biased region" description="Pro residues" evidence="6">
    <location>
        <begin position="301"/>
        <end position="311"/>
    </location>
</feature>
<dbReference type="Proteomes" id="UP000077266">
    <property type="component" value="Unassembled WGS sequence"/>
</dbReference>
<dbReference type="Gene3D" id="1.20.1250.20">
    <property type="entry name" value="MFS general substrate transporter like domains"/>
    <property type="match status" value="2"/>
</dbReference>
<proteinExistence type="predicted"/>
<evidence type="ECO:0000256" key="6">
    <source>
        <dbReference type="SAM" id="MobiDB-lite"/>
    </source>
</evidence>
<dbReference type="InterPro" id="IPR001958">
    <property type="entry name" value="Tet-R_TetA/multi-R_MdtG-like"/>
</dbReference>
<dbReference type="GO" id="GO:0022857">
    <property type="term" value="F:transmembrane transporter activity"/>
    <property type="evidence" value="ECO:0007669"/>
    <property type="project" value="InterPro"/>
</dbReference>
<evidence type="ECO:0000256" key="1">
    <source>
        <dbReference type="ARBA" id="ARBA00004141"/>
    </source>
</evidence>
<organism evidence="8 9">
    <name type="scientific">Exidia glandulosa HHB12029</name>
    <dbReference type="NCBI Taxonomy" id="1314781"/>
    <lineage>
        <taxon>Eukaryota</taxon>
        <taxon>Fungi</taxon>
        <taxon>Dikarya</taxon>
        <taxon>Basidiomycota</taxon>
        <taxon>Agaricomycotina</taxon>
        <taxon>Agaricomycetes</taxon>
        <taxon>Auriculariales</taxon>
        <taxon>Exidiaceae</taxon>
        <taxon>Exidia</taxon>
    </lineage>
</organism>
<dbReference type="AlphaFoldDB" id="A0A165DWY7"/>
<feature type="transmembrane region" description="Helical" evidence="7">
    <location>
        <begin position="663"/>
        <end position="688"/>
    </location>
</feature>
<feature type="transmembrane region" description="Helical" evidence="7">
    <location>
        <begin position="39"/>
        <end position="67"/>
    </location>
</feature>
<dbReference type="Pfam" id="PF07690">
    <property type="entry name" value="MFS_1"/>
    <property type="match status" value="1"/>
</dbReference>
<feature type="compositionally biased region" description="Polar residues" evidence="6">
    <location>
        <begin position="325"/>
        <end position="338"/>
    </location>
</feature>
<dbReference type="PANTHER" id="PTHR23504:SF17">
    <property type="entry name" value="MAJOR FACILITATOR SUPERFAMILY (MFS) PROFILE DOMAIN-CONTAINING PROTEIN"/>
    <property type="match status" value="1"/>
</dbReference>
<evidence type="ECO:0000256" key="3">
    <source>
        <dbReference type="ARBA" id="ARBA00022692"/>
    </source>
</evidence>
<dbReference type="InParanoid" id="A0A165DWY7"/>
<dbReference type="OrthoDB" id="10262656at2759"/>
<dbReference type="InterPro" id="IPR011701">
    <property type="entry name" value="MFS"/>
</dbReference>
<feature type="transmembrane region" description="Helical" evidence="7">
    <location>
        <begin position="79"/>
        <end position="103"/>
    </location>
</feature>
<keyword evidence="2" id="KW-0813">Transport</keyword>
<evidence type="ECO:0000256" key="7">
    <source>
        <dbReference type="SAM" id="Phobius"/>
    </source>
</evidence>
<dbReference type="EMBL" id="KV426184">
    <property type="protein sequence ID" value="KZV85556.1"/>
    <property type="molecule type" value="Genomic_DNA"/>
</dbReference>
<evidence type="ECO:0000313" key="9">
    <source>
        <dbReference type="Proteomes" id="UP000077266"/>
    </source>
</evidence>
<feature type="region of interest" description="Disordered" evidence="6">
    <location>
        <begin position="245"/>
        <end position="341"/>
    </location>
</feature>
<feature type="transmembrane region" description="Helical" evidence="7">
    <location>
        <begin position="214"/>
        <end position="237"/>
    </location>
</feature>
<feature type="transmembrane region" description="Helical" evidence="7">
    <location>
        <begin position="172"/>
        <end position="194"/>
    </location>
</feature>
<dbReference type="GO" id="GO:0016020">
    <property type="term" value="C:membrane"/>
    <property type="evidence" value="ECO:0007669"/>
    <property type="project" value="UniProtKB-SubCell"/>
</dbReference>
<feature type="transmembrane region" description="Helical" evidence="7">
    <location>
        <begin position="115"/>
        <end position="133"/>
    </location>
</feature>
<feature type="compositionally biased region" description="Polar residues" evidence="6">
    <location>
        <begin position="282"/>
        <end position="293"/>
    </location>
</feature>
<feature type="transmembrane region" description="Helical" evidence="7">
    <location>
        <begin position="633"/>
        <end position="651"/>
    </location>
</feature>
<gene>
    <name evidence="8" type="ORF">EXIGLDRAFT_726006</name>
</gene>
<reference evidence="8 9" key="1">
    <citation type="journal article" date="2016" name="Mol. Biol. Evol.">
        <title>Comparative Genomics of Early-Diverging Mushroom-Forming Fungi Provides Insights into the Origins of Lignocellulose Decay Capabilities.</title>
        <authorList>
            <person name="Nagy L.G."/>
            <person name="Riley R."/>
            <person name="Tritt A."/>
            <person name="Adam C."/>
            <person name="Daum C."/>
            <person name="Floudas D."/>
            <person name="Sun H."/>
            <person name="Yadav J.S."/>
            <person name="Pangilinan J."/>
            <person name="Larsson K.H."/>
            <person name="Matsuura K."/>
            <person name="Barry K."/>
            <person name="Labutti K."/>
            <person name="Kuo R."/>
            <person name="Ohm R.A."/>
            <person name="Bhattacharya S.S."/>
            <person name="Shirouzu T."/>
            <person name="Yoshinaga Y."/>
            <person name="Martin F.M."/>
            <person name="Grigoriev I.V."/>
            <person name="Hibbett D.S."/>
        </authorList>
    </citation>
    <scope>NUCLEOTIDE SEQUENCE [LARGE SCALE GENOMIC DNA]</scope>
    <source>
        <strain evidence="8 9">HHB12029</strain>
    </source>
</reference>
<accession>A0A165DWY7</accession>
<feature type="transmembrane region" description="Helical" evidence="7">
    <location>
        <begin position="592"/>
        <end position="613"/>
    </location>
</feature>
<dbReference type="PRINTS" id="PR01035">
    <property type="entry name" value="TCRTETA"/>
</dbReference>
<sequence>MAEYGAVAVADDVEQLDKSEIPIPSALPIPHVEATPLPIVPLTVLSITVMGEFLCANVSTPFLLFMVRDFGIAEDEAAVGYWTGILVSVFFLTQFATSLLWAALADVSFIGRRNVLFVSLLGSTLTCTVFGTARSFGTALAIRLVQGVFAGAIGVARSGVASVTDETNEGRAYAIMGFAWGLGGVFGAVIGGTFESPADKWPALFKHFPLFTQHPYLLPCALAASVTLAGAAMCVLLDHDGLPRKPSTSSLPPDPEVIHIYNRTPSPSPMKRPAAPLRMDSHTSSISHTSVKSNAPVVTFAPPPQHSPPSPSSVQPIAAKRRRSSAAQGGLSATTGTPLSGRMWMHRRSSAGMTDASEMNLAERLIAANENQVTSMAQLWVAAAMSTEVAHEEALEFESDTEDVEPFPSPRALVASPAYLDSPAHAHASPAMLSPDAVGTPERRPLLLHRSSTHSNQSPAPMLRNAASNLLLQRTRTMSSRAMSSGSRRVPMIFANAGVQEPFHASISELPDPFLDDEEDEDAADTESIATEVPAGHQVDVFDAQETVQPPSALSQIPKLVVLQYGLLALHTTTHDQVFYSYLMTRFEAGGLGLDPGAFAQLIAIMSVAQVVYQFWMYPTLGPPRGSFSHLSMFRLGSLLFLPSYLTVVFYRGIDDGWVMPGLIASTAVRYCATTFAFTSITILLNYLTPPPALGLANGLAQSMASLARFVGPALGAKVWEASVRDDPNGYALGFWVCAAVCASAWVASFTIR</sequence>
<evidence type="ECO:0000313" key="8">
    <source>
        <dbReference type="EMBL" id="KZV85556.1"/>
    </source>
</evidence>
<feature type="transmembrane region" description="Helical" evidence="7">
    <location>
        <begin position="139"/>
        <end position="160"/>
    </location>
</feature>
<dbReference type="SUPFAM" id="SSF103473">
    <property type="entry name" value="MFS general substrate transporter"/>
    <property type="match status" value="2"/>
</dbReference>
<keyword evidence="5 7" id="KW-0472">Membrane</keyword>
<keyword evidence="4 7" id="KW-1133">Transmembrane helix</keyword>
<keyword evidence="3 7" id="KW-0812">Transmembrane</keyword>
<comment type="subcellular location">
    <subcellularLocation>
        <location evidence="1">Membrane</location>
        <topology evidence="1">Multi-pass membrane protein</topology>
    </subcellularLocation>
</comment>
<keyword evidence="9" id="KW-1185">Reference proteome</keyword>
<protein>
    <submittedName>
        <fullName evidence="8">Major facilitator superfamily MFS-1</fullName>
    </submittedName>
</protein>
<evidence type="ECO:0000256" key="2">
    <source>
        <dbReference type="ARBA" id="ARBA00022448"/>
    </source>
</evidence>
<dbReference type="InterPro" id="IPR036259">
    <property type="entry name" value="MFS_trans_sf"/>
</dbReference>
<name>A0A165DWY7_EXIGL</name>